<evidence type="ECO:0000313" key="1">
    <source>
        <dbReference type="EMBL" id="QSS49121.1"/>
    </source>
</evidence>
<dbReference type="VEuPathDB" id="FungiDB:I7I53_09390"/>
<proteinExistence type="predicted"/>
<name>A0A8A1L6N5_AJEC8</name>
<dbReference type="EMBL" id="CP069102">
    <property type="protein sequence ID" value="QSS49121.1"/>
    <property type="molecule type" value="Genomic_DNA"/>
</dbReference>
<accession>A0A8A1L6N5</accession>
<reference evidence="1" key="1">
    <citation type="submission" date="2021-01" db="EMBL/GenBank/DDBJ databases">
        <title>Chromosome-level genome assembly of a human fungal pathogen reveals clustering of transcriptionally co-regulated genes.</title>
        <authorList>
            <person name="Voorhies M."/>
            <person name="Cohen S."/>
            <person name="Shea T.P."/>
            <person name="Petrus S."/>
            <person name="Munoz J.F."/>
            <person name="Poplawski S."/>
            <person name="Goldman W.E."/>
            <person name="Michael T."/>
            <person name="Cuomo C.A."/>
            <person name="Sil A."/>
            <person name="Beyhan S."/>
        </authorList>
    </citation>
    <scope>NUCLEOTIDE SEQUENCE</scope>
    <source>
        <strain evidence="1">H88</strain>
    </source>
</reference>
<dbReference type="Proteomes" id="UP000663419">
    <property type="component" value="Chromosome 1"/>
</dbReference>
<sequence>MLILGNTQTAGITNPGQTSTIHSIHSVRACDQTGSQKTSGCLLPLPSTYVQIGRRGACPLRGSRATPES</sequence>
<gene>
    <name evidence="1" type="ORF">I7I53_09390</name>
</gene>
<evidence type="ECO:0000313" key="2">
    <source>
        <dbReference type="Proteomes" id="UP000663419"/>
    </source>
</evidence>
<dbReference type="AlphaFoldDB" id="A0A8A1L6N5"/>
<organism evidence="1 2">
    <name type="scientific">Ajellomyces capsulatus (strain H88)</name>
    <name type="common">Darling's disease fungus</name>
    <name type="synonym">Histoplasma capsulatum</name>
    <dbReference type="NCBI Taxonomy" id="544711"/>
    <lineage>
        <taxon>Eukaryota</taxon>
        <taxon>Fungi</taxon>
        <taxon>Dikarya</taxon>
        <taxon>Ascomycota</taxon>
        <taxon>Pezizomycotina</taxon>
        <taxon>Eurotiomycetes</taxon>
        <taxon>Eurotiomycetidae</taxon>
        <taxon>Onygenales</taxon>
        <taxon>Ajellomycetaceae</taxon>
        <taxon>Histoplasma</taxon>
    </lineage>
</organism>
<protein>
    <submittedName>
        <fullName evidence="1">Uncharacterized protein</fullName>
    </submittedName>
</protein>